<evidence type="ECO:0000313" key="1">
    <source>
        <dbReference type="EMBL" id="VDL73155.1"/>
    </source>
</evidence>
<accession>A0A0N4Y1Q3</accession>
<dbReference type="AlphaFoldDB" id="A0A0N4Y1Q3"/>
<gene>
    <name evidence="1" type="ORF">NBR_LOCUS9566</name>
</gene>
<reference evidence="3" key="1">
    <citation type="submission" date="2017-02" db="UniProtKB">
        <authorList>
            <consortium name="WormBaseParasite"/>
        </authorList>
    </citation>
    <scope>IDENTIFICATION</scope>
</reference>
<dbReference type="WBParaSite" id="NBR_0000956501-mRNA-1">
    <property type="protein sequence ID" value="NBR_0000956501-mRNA-1"/>
    <property type="gene ID" value="NBR_0000956501"/>
</dbReference>
<proteinExistence type="predicted"/>
<evidence type="ECO:0000313" key="2">
    <source>
        <dbReference type="Proteomes" id="UP000271162"/>
    </source>
</evidence>
<name>A0A0N4Y1Q3_NIPBR</name>
<protein>
    <submittedName>
        <fullName evidence="3">DNA helicase</fullName>
    </submittedName>
</protein>
<keyword evidence="2" id="KW-1185">Reference proteome</keyword>
<organism evidence="3">
    <name type="scientific">Nippostrongylus brasiliensis</name>
    <name type="common">Rat hookworm</name>
    <dbReference type="NCBI Taxonomy" id="27835"/>
    <lineage>
        <taxon>Eukaryota</taxon>
        <taxon>Metazoa</taxon>
        <taxon>Ecdysozoa</taxon>
        <taxon>Nematoda</taxon>
        <taxon>Chromadorea</taxon>
        <taxon>Rhabditida</taxon>
        <taxon>Rhabditina</taxon>
        <taxon>Rhabditomorpha</taxon>
        <taxon>Strongyloidea</taxon>
        <taxon>Heligmosomidae</taxon>
        <taxon>Nippostrongylus</taxon>
    </lineage>
</organism>
<dbReference type="Proteomes" id="UP000271162">
    <property type="component" value="Unassembled WGS sequence"/>
</dbReference>
<dbReference type="EMBL" id="UYSL01020159">
    <property type="protein sequence ID" value="VDL73155.1"/>
    <property type="molecule type" value="Genomic_DNA"/>
</dbReference>
<reference evidence="1 2" key="2">
    <citation type="submission" date="2018-11" db="EMBL/GenBank/DDBJ databases">
        <authorList>
            <consortium name="Pathogen Informatics"/>
        </authorList>
    </citation>
    <scope>NUCLEOTIDE SEQUENCE [LARGE SCALE GENOMIC DNA]</scope>
</reference>
<evidence type="ECO:0000313" key="3">
    <source>
        <dbReference type="WBParaSite" id="NBR_0000956501-mRNA-1"/>
    </source>
</evidence>
<sequence>MGVLDKLSAWLFDEEEDDKLEGSSPTETVVDSPYQQVVDEFKMYCTRVLTAELIVSNHERVFSLYKNHPNGADIVDL</sequence>